<feature type="domain" description="Ubiquitin-like" evidence="1">
    <location>
        <begin position="222"/>
        <end position="298"/>
    </location>
</feature>
<dbReference type="InterPro" id="IPR029071">
    <property type="entry name" value="Ubiquitin-like_domsf"/>
</dbReference>
<dbReference type="AlphaFoldDB" id="A0A3N4LQU1"/>
<dbReference type="PROSITE" id="PS50053">
    <property type="entry name" value="UBIQUITIN_2"/>
    <property type="match status" value="1"/>
</dbReference>
<dbReference type="FunFam" id="3.10.20.90:FF:000160">
    <property type="entry name" value="Polyubiquitin-C"/>
    <property type="match status" value="1"/>
</dbReference>
<dbReference type="SUPFAM" id="SSF54236">
    <property type="entry name" value="Ubiquitin-like"/>
    <property type="match status" value="1"/>
</dbReference>
<evidence type="ECO:0000313" key="3">
    <source>
        <dbReference type="Proteomes" id="UP000267821"/>
    </source>
</evidence>
<dbReference type="SMART" id="SM00213">
    <property type="entry name" value="UBQ"/>
    <property type="match status" value="1"/>
</dbReference>
<dbReference type="OrthoDB" id="428577at2759"/>
<dbReference type="STRING" id="1051890.A0A3N4LQU1"/>
<dbReference type="Proteomes" id="UP000267821">
    <property type="component" value="Unassembled WGS sequence"/>
</dbReference>
<evidence type="ECO:0000313" key="2">
    <source>
        <dbReference type="EMBL" id="RPB20365.1"/>
    </source>
</evidence>
<dbReference type="Pfam" id="PF00240">
    <property type="entry name" value="ubiquitin"/>
    <property type="match status" value="1"/>
</dbReference>
<dbReference type="InterPro" id="IPR000626">
    <property type="entry name" value="Ubiquitin-like_dom"/>
</dbReference>
<proteinExistence type="predicted"/>
<dbReference type="InParanoid" id="A0A3N4LQU1"/>
<protein>
    <submittedName>
        <fullName evidence="2">Ubiquitin-domain-containing protein</fullName>
    </submittedName>
</protein>
<keyword evidence="3" id="KW-1185">Reference proteome</keyword>
<dbReference type="InterPro" id="IPR019956">
    <property type="entry name" value="Ubiquitin_dom"/>
</dbReference>
<evidence type="ECO:0000259" key="1">
    <source>
        <dbReference type="PROSITE" id="PS50053"/>
    </source>
</evidence>
<organism evidence="2 3">
    <name type="scientific">Terfezia boudieri ATCC MYA-4762</name>
    <dbReference type="NCBI Taxonomy" id="1051890"/>
    <lineage>
        <taxon>Eukaryota</taxon>
        <taxon>Fungi</taxon>
        <taxon>Dikarya</taxon>
        <taxon>Ascomycota</taxon>
        <taxon>Pezizomycotina</taxon>
        <taxon>Pezizomycetes</taxon>
        <taxon>Pezizales</taxon>
        <taxon>Pezizaceae</taxon>
        <taxon>Terfezia</taxon>
    </lineage>
</organism>
<dbReference type="PRINTS" id="PR00348">
    <property type="entry name" value="UBIQUITIN"/>
</dbReference>
<name>A0A3N4LQU1_9PEZI</name>
<dbReference type="InterPro" id="IPR050158">
    <property type="entry name" value="Ubiquitin_ubiquitin-like"/>
</dbReference>
<dbReference type="EMBL" id="ML121573">
    <property type="protein sequence ID" value="RPB20365.1"/>
    <property type="molecule type" value="Genomic_DNA"/>
</dbReference>
<dbReference type="Gene3D" id="3.10.20.90">
    <property type="entry name" value="Phosphatidylinositol 3-kinase Catalytic Subunit, Chain A, domain 1"/>
    <property type="match status" value="1"/>
</dbReference>
<dbReference type="PANTHER" id="PTHR10666">
    <property type="entry name" value="UBIQUITIN"/>
    <property type="match status" value="1"/>
</dbReference>
<gene>
    <name evidence="2" type="ORF">L211DRAFT_858784</name>
</gene>
<sequence length="429" mass="47248">MYTVQFLVISEDVDIVSARNDFDALTPDSITISFHRTVRVPDDNKQHELPPNLGCFPLFNVAAFKSSLPQDMVEKGGMFLPMYQREAMWMQFNGYQVDNKEPYAIRVFVGGINGITGEPMVPDMSTLLKARNGVPPKQDYVVVPPQPWLDGVAVAPGSVRQFVAMPAGTGYNIEHQMTGKENVGGLQLEIIPAKKRIIPDPPAPRPSHSTFSFGNQSQGTLFQIFIKTLTGKTITLEVESSDTIKIIKSKIQDKEGIPPDQQKLIYAGQQLLNDSWTVSDSKILKESTLHLVLRLRGGYSPPEPLTMGLAAGGKINQNIREDKNPADIWDAGRSRIINIQFINAVRFEEVTGMLMPPTPISVQTYAKAGLPFFQFLNEDSSVISGDFGKLRSVAQIDRAALASANKDTIYHPTVPQVCAICSKTLADCV</sequence>
<accession>A0A3N4LQU1</accession>
<reference evidence="2 3" key="1">
    <citation type="journal article" date="2018" name="Nat. Ecol. Evol.">
        <title>Pezizomycetes genomes reveal the molecular basis of ectomycorrhizal truffle lifestyle.</title>
        <authorList>
            <person name="Murat C."/>
            <person name="Payen T."/>
            <person name="Noel B."/>
            <person name="Kuo A."/>
            <person name="Morin E."/>
            <person name="Chen J."/>
            <person name="Kohler A."/>
            <person name="Krizsan K."/>
            <person name="Balestrini R."/>
            <person name="Da Silva C."/>
            <person name="Montanini B."/>
            <person name="Hainaut M."/>
            <person name="Levati E."/>
            <person name="Barry K.W."/>
            <person name="Belfiori B."/>
            <person name="Cichocki N."/>
            <person name="Clum A."/>
            <person name="Dockter R.B."/>
            <person name="Fauchery L."/>
            <person name="Guy J."/>
            <person name="Iotti M."/>
            <person name="Le Tacon F."/>
            <person name="Lindquist E.A."/>
            <person name="Lipzen A."/>
            <person name="Malagnac F."/>
            <person name="Mello A."/>
            <person name="Molinier V."/>
            <person name="Miyauchi S."/>
            <person name="Poulain J."/>
            <person name="Riccioni C."/>
            <person name="Rubini A."/>
            <person name="Sitrit Y."/>
            <person name="Splivallo R."/>
            <person name="Traeger S."/>
            <person name="Wang M."/>
            <person name="Zifcakova L."/>
            <person name="Wipf D."/>
            <person name="Zambonelli A."/>
            <person name="Paolocci F."/>
            <person name="Nowrousian M."/>
            <person name="Ottonello S."/>
            <person name="Baldrian P."/>
            <person name="Spatafora J.W."/>
            <person name="Henrissat B."/>
            <person name="Nagy L.G."/>
            <person name="Aury J.M."/>
            <person name="Wincker P."/>
            <person name="Grigoriev I.V."/>
            <person name="Bonfante P."/>
            <person name="Martin F.M."/>
        </authorList>
    </citation>
    <scope>NUCLEOTIDE SEQUENCE [LARGE SCALE GENOMIC DNA]</scope>
    <source>
        <strain evidence="2 3">ATCC MYA-4762</strain>
    </source>
</reference>